<dbReference type="PANTHER" id="PTHR48079:SF6">
    <property type="entry name" value="NAD(P)-BINDING DOMAIN-CONTAINING PROTEIN-RELATED"/>
    <property type="match status" value="1"/>
</dbReference>
<dbReference type="GO" id="GO:0004029">
    <property type="term" value="F:aldehyde dehydrogenase (NAD+) activity"/>
    <property type="evidence" value="ECO:0007669"/>
    <property type="project" value="TreeGrafter"/>
</dbReference>
<dbReference type="GO" id="GO:0005737">
    <property type="term" value="C:cytoplasm"/>
    <property type="evidence" value="ECO:0007669"/>
    <property type="project" value="TreeGrafter"/>
</dbReference>
<evidence type="ECO:0000313" key="3">
    <source>
        <dbReference type="Proteomes" id="UP000287547"/>
    </source>
</evidence>
<dbReference type="SUPFAM" id="SSF51735">
    <property type="entry name" value="NAD(P)-binding Rossmann-fold domains"/>
    <property type="match status" value="1"/>
</dbReference>
<dbReference type="Pfam" id="PF01370">
    <property type="entry name" value="Epimerase"/>
    <property type="match status" value="1"/>
</dbReference>
<dbReference type="OrthoDB" id="9787292at2"/>
<organism evidence="2 3">
    <name type="scientific">Kibdelosporangium aridum</name>
    <dbReference type="NCBI Taxonomy" id="2030"/>
    <lineage>
        <taxon>Bacteria</taxon>
        <taxon>Bacillati</taxon>
        <taxon>Actinomycetota</taxon>
        <taxon>Actinomycetes</taxon>
        <taxon>Pseudonocardiales</taxon>
        <taxon>Pseudonocardiaceae</taxon>
        <taxon>Kibdelosporangium</taxon>
    </lineage>
</organism>
<dbReference type="RefSeq" id="WP_037266383.1">
    <property type="nucleotide sequence ID" value="NZ_QHKI01000015.1"/>
</dbReference>
<accession>A0A428Z9H9</accession>
<gene>
    <name evidence="2" type="ORF">DMH04_19705</name>
</gene>
<dbReference type="PANTHER" id="PTHR48079">
    <property type="entry name" value="PROTEIN YEEZ"/>
    <property type="match status" value="1"/>
</dbReference>
<dbReference type="InterPro" id="IPR001509">
    <property type="entry name" value="Epimerase_deHydtase"/>
</dbReference>
<dbReference type="InterPro" id="IPR036291">
    <property type="entry name" value="NAD(P)-bd_dom_sf"/>
</dbReference>
<proteinExistence type="predicted"/>
<dbReference type="Proteomes" id="UP000287547">
    <property type="component" value="Unassembled WGS sequence"/>
</dbReference>
<feature type="domain" description="NAD-dependent epimerase/dehydratase" evidence="1">
    <location>
        <begin position="3"/>
        <end position="212"/>
    </location>
</feature>
<evidence type="ECO:0000259" key="1">
    <source>
        <dbReference type="Pfam" id="PF01370"/>
    </source>
</evidence>
<comment type="caution">
    <text evidence="2">The sequence shown here is derived from an EMBL/GenBank/DDBJ whole genome shotgun (WGS) entry which is preliminary data.</text>
</comment>
<dbReference type="InterPro" id="IPR051783">
    <property type="entry name" value="NAD(P)-dependent_oxidoreduct"/>
</dbReference>
<dbReference type="Gene3D" id="3.40.50.720">
    <property type="entry name" value="NAD(P)-binding Rossmann-like Domain"/>
    <property type="match status" value="1"/>
</dbReference>
<sequence>MRIFLAGAAGVIGRRATKLLIAHGHQVVGLARQPSPLLEQLGAQVTVGDVYDRAALAKAVRAARPDIVMHQLTDLRDGDRAANARIREQGTINLVEAALEAGVQRIIAQSICWIYEPGITPASEDIQLDLESSGDRLDTVSAVATLEANVQEAAEWVILRYGMLYGPDTWYATDGLMAQLAHRGELPATADVTSFLHIDDAAVAAVASLDWPTGPVNVCDDDPASGYDWTPAFCKAVGAPAPSISDIPRTPWARGADNQYAREELGWTPQWPSWRTGFTS</sequence>
<dbReference type="AlphaFoldDB" id="A0A428Z9H9"/>
<protein>
    <submittedName>
        <fullName evidence="2">NAD(P)-dependent oxidoreductase</fullName>
    </submittedName>
</protein>
<reference evidence="2 3" key="1">
    <citation type="submission" date="2018-05" db="EMBL/GenBank/DDBJ databases">
        <title>Evolution of GPA BGCs.</title>
        <authorList>
            <person name="Waglechner N."/>
            <person name="Wright G.D."/>
        </authorList>
    </citation>
    <scope>NUCLEOTIDE SEQUENCE [LARGE SCALE GENOMIC DNA]</scope>
    <source>
        <strain evidence="2 3">A82846</strain>
    </source>
</reference>
<dbReference type="EMBL" id="QHKI01000015">
    <property type="protein sequence ID" value="RSM84713.1"/>
    <property type="molecule type" value="Genomic_DNA"/>
</dbReference>
<evidence type="ECO:0000313" key="2">
    <source>
        <dbReference type="EMBL" id="RSM84713.1"/>
    </source>
</evidence>
<name>A0A428Z9H9_KIBAR</name>